<reference evidence="1" key="1">
    <citation type="journal article" date="2021" name="Proc. Natl. Acad. Sci. U.S.A.">
        <title>A Catalog of Tens of Thousands of Viruses from Human Metagenomes Reveals Hidden Associations with Chronic Diseases.</title>
        <authorList>
            <person name="Tisza M.J."/>
            <person name="Buck C.B."/>
        </authorList>
    </citation>
    <scope>NUCLEOTIDE SEQUENCE</scope>
    <source>
        <strain evidence="1">Ct9Ns12</strain>
    </source>
</reference>
<sequence length="189" mass="19924">MAMKSKQELKEVFSGLSSIMLVKGGITDFATVEPDFDLPVTVDSLNLSQAEPTLNRTKVHGLQADWAVTSTAGDITFAATVPSISEDLVSFFLGEANKVATASVNGQEYSGISVTLNSKKINAGFALLSEDGEKCILVKKMAIYARPLFENASTTPFAFALSGTIEIEDGAASTAASDDNIAFLTKKAS</sequence>
<proteinExistence type="predicted"/>
<dbReference type="EMBL" id="BK014906">
    <property type="protein sequence ID" value="DAD81674.1"/>
    <property type="molecule type" value="Genomic_DNA"/>
</dbReference>
<name>A0A8S5MHF4_9CAUD</name>
<evidence type="ECO:0000313" key="1">
    <source>
        <dbReference type="EMBL" id="DAD81674.1"/>
    </source>
</evidence>
<evidence type="ECO:0008006" key="2">
    <source>
        <dbReference type="Google" id="ProtNLM"/>
    </source>
</evidence>
<protein>
    <recommendedName>
        <fullName evidence="2">Major tail protein</fullName>
    </recommendedName>
</protein>
<accession>A0A8S5MHF4</accession>
<organism evidence="1">
    <name type="scientific">Myoviridae sp. ct9Ns12</name>
    <dbReference type="NCBI Taxonomy" id="2826626"/>
    <lineage>
        <taxon>Viruses</taxon>
        <taxon>Duplodnaviria</taxon>
        <taxon>Heunggongvirae</taxon>
        <taxon>Uroviricota</taxon>
        <taxon>Caudoviricetes</taxon>
    </lineage>
</organism>